<accession>A0A8S1DWD6</accession>
<feature type="region of interest" description="Disordered" evidence="1">
    <location>
        <begin position="1"/>
        <end position="54"/>
    </location>
</feature>
<evidence type="ECO:0000256" key="1">
    <source>
        <dbReference type="SAM" id="MobiDB-lite"/>
    </source>
</evidence>
<dbReference type="AlphaFoldDB" id="A0A8S1DWD6"/>
<sequence length="354" mass="41013">MNNPFTPPDELFFWPSGDHESLAEGQTPPAPDNGNAAETAQRSSTDVSITERPSSHPIGLKGFCVVCELEDNFIKAHMIYKHQNGHDPIPNPCYEIFMFGDRQIMAPRRTLPEAELIKCEACHGVFYKHRIQHHACGNPKRLIDEVSEVKQEKIRCQKEIQDLFAHPEMERKYELRGGANCLGFCLICELLISSITDHMDDTHLNDLCGILWHCYELKWFYGILTMTPIGTHQEELSKCETCKGVFYNHRLLNHICGNPTLIIDEGFGPEYCLMCQFKCDDVDFHRRKEHFNDWAYRKEDICGVKTLLPKSEIDHCYKKCLQSREPVHDKRTRATSKFSASPRYIVRFKRPFLF</sequence>
<feature type="compositionally biased region" description="Polar residues" evidence="1">
    <location>
        <begin position="36"/>
        <end position="52"/>
    </location>
</feature>
<proteinExistence type="predicted"/>
<name>A0A8S1DWD6_9INSE</name>
<gene>
    <name evidence="2" type="ORF">CLODIP_2_CD15713</name>
</gene>
<dbReference type="Proteomes" id="UP000494165">
    <property type="component" value="Unassembled WGS sequence"/>
</dbReference>
<evidence type="ECO:0000313" key="2">
    <source>
        <dbReference type="EMBL" id="CAB3382412.1"/>
    </source>
</evidence>
<organism evidence="2 3">
    <name type="scientific">Cloeon dipterum</name>
    <dbReference type="NCBI Taxonomy" id="197152"/>
    <lineage>
        <taxon>Eukaryota</taxon>
        <taxon>Metazoa</taxon>
        <taxon>Ecdysozoa</taxon>
        <taxon>Arthropoda</taxon>
        <taxon>Hexapoda</taxon>
        <taxon>Insecta</taxon>
        <taxon>Pterygota</taxon>
        <taxon>Palaeoptera</taxon>
        <taxon>Ephemeroptera</taxon>
        <taxon>Pisciforma</taxon>
        <taxon>Baetidae</taxon>
        <taxon>Cloeon</taxon>
    </lineage>
</organism>
<dbReference type="EMBL" id="CADEPI010000270">
    <property type="protein sequence ID" value="CAB3382412.1"/>
    <property type="molecule type" value="Genomic_DNA"/>
</dbReference>
<keyword evidence="3" id="KW-1185">Reference proteome</keyword>
<reference evidence="2 3" key="1">
    <citation type="submission" date="2020-04" db="EMBL/GenBank/DDBJ databases">
        <authorList>
            <person name="Alioto T."/>
            <person name="Alioto T."/>
            <person name="Gomez Garrido J."/>
        </authorList>
    </citation>
    <scope>NUCLEOTIDE SEQUENCE [LARGE SCALE GENOMIC DNA]</scope>
</reference>
<evidence type="ECO:0000313" key="3">
    <source>
        <dbReference type="Proteomes" id="UP000494165"/>
    </source>
</evidence>
<comment type="caution">
    <text evidence="2">The sequence shown here is derived from an EMBL/GenBank/DDBJ whole genome shotgun (WGS) entry which is preliminary data.</text>
</comment>
<protein>
    <submittedName>
        <fullName evidence="2">Uncharacterized protein</fullName>
    </submittedName>
</protein>